<gene>
    <name evidence="2" type="ORF">HPP92_026346</name>
</gene>
<feature type="region of interest" description="Disordered" evidence="1">
    <location>
        <begin position="28"/>
        <end position="55"/>
    </location>
</feature>
<comment type="caution">
    <text evidence="2">The sequence shown here is derived from an EMBL/GenBank/DDBJ whole genome shotgun (WGS) entry which is preliminary data.</text>
</comment>
<proteinExistence type="predicted"/>
<evidence type="ECO:0000313" key="3">
    <source>
        <dbReference type="Proteomes" id="UP000639772"/>
    </source>
</evidence>
<name>A0A835PCJ9_VANPL</name>
<dbReference type="AlphaFoldDB" id="A0A835PCJ9"/>
<evidence type="ECO:0000256" key="1">
    <source>
        <dbReference type="SAM" id="MobiDB-lite"/>
    </source>
</evidence>
<dbReference type="EMBL" id="JADCNM010000074">
    <property type="protein sequence ID" value="KAG0451190.1"/>
    <property type="molecule type" value="Genomic_DNA"/>
</dbReference>
<evidence type="ECO:0000313" key="2">
    <source>
        <dbReference type="EMBL" id="KAG0451190.1"/>
    </source>
</evidence>
<protein>
    <submittedName>
        <fullName evidence="2">Uncharacterized protein</fullName>
    </submittedName>
</protein>
<sequence length="68" mass="7737">MEGLIPLVIHAFKKAFVNARTEAYPMIQRRREQQDANDGVGGERRPSHHRRTRSEFPFGGDGICLMLA</sequence>
<accession>A0A835PCJ9</accession>
<dbReference type="Proteomes" id="UP000639772">
    <property type="component" value="Unassembled WGS sequence"/>
</dbReference>
<reference evidence="2 3" key="1">
    <citation type="journal article" date="2020" name="Nat. Food">
        <title>A phased Vanilla planifolia genome enables genetic improvement of flavour and production.</title>
        <authorList>
            <person name="Hasing T."/>
            <person name="Tang H."/>
            <person name="Brym M."/>
            <person name="Khazi F."/>
            <person name="Huang T."/>
            <person name="Chambers A.H."/>
        </authorList>
    </citation>
    <scope>NUCLEOTIDE SEQUENCE [LARGE SCALE GENOMIC DNA]</scope>
    <source>
        <tissue evidence="2">Leaf</tissue>
    </source>
</reference>
<organism evidence="2 3">
    <name type="scientific">Vanilla planifolia</name>
    <name type="common">Vanilla</name>
    <dbReference type="NCBI Taxonomy" id="51239"/>
    <lineage>
        <taxon>Eukaryota</taxon>
        <taxon>Viridiplantae</taxon>
        <taxon>Streptophyta</taxon>
        <taxon>Embryophyta</taxon>
        <taxon>Tracheophyta</taxon>
        <taxon>Spermatophyta</taxon>
        <taxon>Magnoliopsida</taxon>
        <taxon>Liliopsida</taxon>
        <taxon>Asparagales</taxon>
        <taxon>Orchidaceae</taxon>
        <taxon>Vanilloideae</taxon>
        <taxon>Vanilleae</taxon>
        <taxon>Vanilla</taxon>
    </lineage>
</organism>